<organism evidence="1 2">
    <name type="scientific">Erythrobacter longus</name>
    <dbReference type="NCBI Taxonomy" id="1044"/>
    <lineage>
        <taxon>Bacteria</taxon>
        <taxon>Pseudomonadati</taxon>
        <taxon>Pseudomonadota</taxon>
        <taxon>Alphaproteobacteria</taxon>
        <taxon>Sphingomonadales</taxon>
        <taxon>Erythrobacteraceae</taxon>
        <taxon>Erythrobacter/Porphyrobacter group</taxon>
        <taxon>Erythrobacter</taxon>
    </lineage>
</organism>
<reference evidence="1 2" key="1">
    <citation type="submission" date="2014-04" db="EMBL/GenBank/DDBJ databases">
        <title>A comprehensive comparison of genomes of Erythrobacter spp. strains.</title>
        <authorList>
            <person name="Zheng Q."/>
        </authorList>
    </citation>
    <scope>NUCLEOTIDE SEQUENCE [LARGE SCALE GENOMIC DNA]</scope>
    <source>
        <strain evidence="1 2">DSM 6997</strain>
    </source>
</reference>
<dbReference type="EMBL" id="JMIW01000004">
    <property type="protein sequence ID" value="KEO89729.1"/>
    <property type="molecule type" value="Genomic_DNA"/>
</dbReference>
<proteinExistence type="predicted"/>
<dbReference type="Pfam" id="PF14281">
    <property type="entry name" value="PDDEXK_4"/>
    <property type="match status" value="1"/>
</dbReference>
<evidence type="ECO:0000313" key="1">
    <source>
        <dbReference type="EMBL" id="KEO89729.1"/>
    </source>
</evidence>
<keyword evidence="2" id="KW-1185">Reference proteome</keyword>
<dbReference type="OrthoDB" id="6713139at2"/>
<sequence length="236" mass="26241">MTQHRPIRLPEVARLQEAFLALRPLVRGGLPRAPKQTYHLKNLESSFGELRTGLSQARDEGGLVNPWSISGLKRDEVRNAAALAGIWLPEFGGAASRRFLANVLNAALPSEEWSEELADGYRIETEFSPIGDISDRVDLVIESRNHLVGIEVKIDATLGHQQLERYSASMDRRASITGKQSHVFLLAPFASPNSQTPSITWREISRSARASAEGRLRHRSFAEQLIVSFGDHVHAF</sequence>
<evidence type="ECO:0000313" key="2">
    <source>
        <dbReference type="Proteomes" id="UP000027647"/>
    </source>
</evidence>
<dbReference type="Proteomes" id="UP000027647">
    <property type="component" value="Unassembled WGS sequence"/>
</dbReference>
<accession>A0A074M8J1</accession>
<gene>
    <name evidence="1" type="ORF">EH31_11265</name>
</gene>
<comment type="caution">
    <text evidence="1">The sequence shown here is derived from an EMBL/GenBank/DDBJ whole genome shotgun (WGS) entry which is preliminary data.</text>
</comment>
<dbReference type="RefSeq" id="WP_034960296.1">
    <property type="nucleotide sequence ID" value="NZ_JMIW01000004.1"/>
</dbReference>
<dbReference type="AlphaFoldDB" id="A0A074M8J1"/>
<dbReference type="STRING" id="1044.EH31_11265"/>
<dbReference type="InterPro" id="IPR029470">
    <property type="entry name" value="PDDEXK_4"/>
</dbReference>
<protein>
    <submittedName>
        <fullName evidence="1">Uncharacterized protein</fullName>
    </submittedName>
</protein>
<name>A0A074M8J1_ERYLO</name>